<dbReference type="GO" id="GO:0016020">
    <property type="term" value="C:membrane"/>
    <property type="evidence" value="ECO:0007669"/>
    <property type="project" value="UniProtKB-SubCell"/>
</dbReference>
<dbReference type="InterPro" id="IPR052337">
    <property type="entry name" value="SAT4-like"/>
</dbReference>
<organism evidence="8 9">
    <name type="scientific">Hortaea werneckii</name>
    <name type="common">Black yeast</name>
    <name type="synonym">Cladosporium werneckii</name>
    <dbReference type="NCBI Taxonomy" id="91943"/>
    <lineage>
        <taxon>Eukaryota</taxon>
        <taxon>Fungi</taxon>
        <taxon>Dikarya</taxon>
        <taxon>Ascomycota</taxon>
        <taxon>Pezizomycotina</taxon>
        <taxon>Dothideomycetes</taxon>
        <taxon>Dothideomycetidae</taxon>
        <taxon>Mycosphaerellales</taxon>
        <taxon>Teratosphaeriaceae</taxon>
        <taxon>Hortaea</taxon>
    </lineage>
</organism>
<evidence type="ECO:0000256" key="4">
    <source>
        <dbReference type="ARBA" id="ARBA00023136"/>
    </source>
</evidence>
<dbReference type="PANTHER" id="PTHR33048:SF47">
    <property type="entry name" value="INTEGRAL MEMBRANE PROTEIN-RELATED"/>
    <property type="match status" value="1"/>
</dbReference>
<proteinExistence type="inferred from homology"/>
<sequence>GQTVIVYLYTLKSWQGYHFYDIPDLTAKEHASAKIHPMVARCTLRHQVGAGHSIVAESCQCTPVSFYWDHNETDKYDAEGNVIENGGTCIQQVEVFLITAGLFVWTEIILMSISMAVVLSLKMKKASKVAIGTVMSLSWTVVSIGITRIALYYYRFQPDNVDRSYSLSYTISGAEVNM</sequence>
<evidence type="ECO:0000256" key="3">
    <source>
        <dbReference type="ARBA" id="ARBA00022989"/>
    </source>
</evidence>
<feature type="transmembrane region" description="Helical" evidence="6">
    <location>
        <begin position="131"/>
        <end position="154"/>
    </location>
</feature>
<dbReference type="Pfam" id="PF20684">
    <property type="entry name" value="Fung_rhodopsin"/>
    <property type="match status" value="1"/>
</dbReference>
<evidence type="ECO:0000313" key="8">
    <source>
        <dbReference type="EMBL" id="RMY10719.1"/>
    </source>
</evidence>
<evidence type="ECO:0000256" key="1">
    <source>
        <dbReference type="ARBA" id="ARBA00004141"/>
    </source>
</evidence>
<dbReference type="PANTHER" id="PTHR33048">
    <property type="entry name" value="PTH11-LIKE INTEGRAL MEMBRANE PROTEIN (AFU_ORTHOLOGUE AFUA_5G11245)"/>
    <property type="match status" value="1"/>
</dbReference>
<comment type="subcellular location">
    <subcellularLocation>
        <location evidence="1">Membrane</location>
        <topology evidence="1">Multi-pass membrane protein</topology>
    </subcellularLocation>
</comment>
<reference evidence="8 9" key="1">
    <citation type="journal article" date="2018" name="BMC Genomics">
        <title>Genomic evidence for intraspecific hybridization in a clonal and extremely halotolerant yeast.</title>
        <authorList>
            <person name="Gostincar C."/>
            <person name="Stajich J.E."/>
            <person name="Zupancic J."/>
            <person name="Zalar P."/>
            <person name="Gunde-Cimerman N."/>
        </authorList>
    </citation>
    <scope>NUCLEOTIDE SEQUENCE [LARGE SCALE GENOMIC DNA]</scope>
    <source>
        <strain evidence="8 9">EXF-6654</strain>
    </source>
</reference>
<keyword evidence="2 6" id="KW-0812">Transmembrane</keyword>
<protein>
    <recommendedName>
        <fullName evidence="7">Rhodopsin domain-containing protein</fullName>
    </recommendedName>
</protein>
<keyword evidence="3 6" id="KW-1133">Transmembrane helix</keyword>
<evidence type="ECO:0000313" key="9">
    <source>
        <dbReference type="Proteomes" id="UP000282582"/>
    </source>
</evidence>
<dbReference type="InterPro" id="IPR049326">
    <property type="entry name" value="Rhodopsin_dom_fungi"/>
</dbReference>
<evidence type="ECO:0000259" key="7">
    <source>
        <dbReference type="Pfam" id="PF20684"/>
    </source>
</evidence>
<feature type="transmembrane region" description="Helical" evidence="6">
    <location>
        <begin position="95"/>
        <end position="119"/>
    </location>
</feature>
<name>A0A3M6Z6K1_HORWE</name>
<keyword evidence="4 6" id="KW-0472">Membrane</keyword>
<comment type="similarity">
    <text evidence="5">Belongs to the SAT4 family.</text>
</comment>
<dbReference type="AlphaFoldDB" id="A0A3M6Z6K1"/>
<feature type="domain" description="Rhodopsin" evidence="7">
    <location>
        <begin position="53"/>
        <end position="176"/>
    </location>
</feature>
<comment type="caution">
    <text evidence="8">The sequence shown here is derived from an EMBL/GenBank/DDBJ whole genome shotgun (WGS) entry which is preliminary data.</text>
</comment>
<accession>A0A3M6Z6K1</accession>
<gene>
    <name evidence="8" type="ORF">D0868_03541</name>
</gene>
<dbReference type="Proteomes" id="UP000282582">
    <property type="component" value="Unassembled WGS sequence"/>
</dbReference>
<dbReference type="EMBL" id="QWIK01000204">
    <property type="protein sequence ID" value="RMY10719.1"/>
    <property type="molecule type" value="Genomic_DNA"/>
</dbReference>
<evidence type="ECO:0000256" key="2">
    <source>
        <dbReference type="ARBA" id="ARBA00022692"/>
    </source>
</evidence>
<evidence type="ECO:0000256" key="5">
    <source>
        <dbReference type="ARBA" id="ARBA00038359"/>
    </source>
</evidence>
<feature type="non-terminal residue" evidence="8">
    <location>
        <position position="1"/>
    </location>
</feature>
<evidence type="ECO:0000256" key="6">
    <source>
        <dbReference type="SAM" id="Phobius"/>
    </source>
</evidence>